<reference evidence="5" key="1">
    <citation type="submission" date="2014-08" db="EMBL/GenBank/DDBJ databases">
        <title>Complete genome sequence of Streptomyces lividans TK24.</title>
        <authorList>
            <consortium name="StrepSynth"/>
            <person name="Ruckert C."/>
            <person name="Fridjonson O.H."/>
            <person name="Lambert C."/>
            <person name="van Wezel G.P."/>
            <person name="Bernaerts K."/>
            <person name="Anne J."/>
            <person name="Economou A."/>
            <person name="Kalinowski J."/>
        </authorList>
    </citation>
    <scope>NUCLEOTIDE SEQUENCE [LARGE SCALE GENOMIC DNA]</scope>
    <source>
        <strain evidence="5">TK24</strain>
    </source>
</reference>
<keyword evidence="1" id="KW-0326">Glycosidase</keyword>
<keyword evidence="5" id="KW-1185">Reference proteome</keyword>
<sequence>MPAGPTLPQNGGTRPPRGGGGPYVSGRRARRRAARRAERRRAAGRGAMVAAASVVVAVGTAAGMLTALGGEDPGGAGAGHPRVTHSVRLDALPVSPSPSVSAVSSRSASPSVSPSPSPTAGKPTSAPSPKRNSTKREPRSTDAATRLYRHPDSQVLDWVRAHPGDPRRDVIASRIAGHPAAVWFADRTPATITSRVRAVTAAGAAQGRVPVLVPYAIPDRDCGGHSEGGAPDLDAYDAWIDRFAAGLGSGEVIVVLEPDSVAQSECLTAGERADRFASLARAGRVMKDADPAARVYYDAGHSGWHAPAKQAGWLKQAGAASADSSDGVFSNVSNFHATADEVAYDRAVLDALGGPASLGAVIDTSRNGNGAPADGEWCDPDGRSLGRAPTLTTGMGRVDAYLWVKLPGESDGCRGEPGTFTPSYAYDLAR</sequence>
<keyword evidence="3" id="KW-1133">Transmembrane helix</keyword>
<protein>
    <recommendedName>
        <fullName evidence="1">Glucanase</fullName>
        <ecNumber evidence="1">3.2.1.-</ecNumber>
    </recommendedName>
</protein>
<keyword evidence="1" id="KW-0136">Cellulose degradation</keyword>
<dbReference type="Gene3D" id="3.20.20.40">
    <property type="entry name" value="1, 4-beta cellobiohydrolase"/>
    <property type="match status" value="1"/>
</dbReference>
<dbReference type="PANTHER" id="PTHR34876">
    <property type="match status" value="1"/>
</dbReference>
<organism evidence="4 5">
    <name type="scientific">Streptomyces lividans TK24</name>
    <dbReference type="NCBI Taxonomy" id="457428"/>
    <lineage>
        <taxon>Bacteria</taxon>
        <taxon>Bacillati</taxon>
        <taxon>Actinomycetota</taxon>
        <taxon>Actinomycetes</taxon>
        <taxon>Kitasatosporales</taxon>
        <taxon>Streptomycetaceae</taxon>
        <taxon>Streptomyces</taxon>
    </lineage>
</organism>
<dbReference type="PRINTS" id="PR00733">
    <property type="entry name" value="GLHYDRLASE6"/>
</dbReference>
<evidence type="ECO:0000313" key="5">
    <source>
        <dbReference type="Proteomes" id="UP000028682"/>
    </source>
</evidence>
<feature type="region of interest" description="Disordered" evidence="2">
    <location>
        <begin position="92"/>
        <end position="149"/>
    </location>
</feature>
<dbReference type="SUPFAM" id="SSF51989">
    <property type="entry name" value="Glycosyl hydrolases family 6, cellulases"/>
    <property type="match status" value="1"/>
</dbReference>
<evidence type="ECO:0000256" key="2">
    <source>
        <dbReference type="SAM" id="MobiDB-lite"/>
    </source>
</evidence>
<proteinExistence type="inferred from homology"/>
<keyword evidence="1" id="KW-0378">Hydrolase</keyword>
<dbReference type="InterPro" id="IPR016288">
    <property type="entry name" value="Beta_cellobiohydrolase"/>
</dbReference>
<keyword evidence="1" id="KW-0624">Polysaccharide degradation</keyword>
<feature type="transmembrane region" description="Helical" evidence="3">
    <location>
        <begin position="42"/>
        <end position="65"/>
    </location>
</feature>
<gene>
    <name evidence="4" type="ORF">SLIV_30510</name>
</gene>
<dbReference type="Proteomes" id="UP000028682">
    <property type="component" value="Chromosome"/>
</dbReference>
<dbReference type="EMBL" id="CP009124">
    <property type="protein sequence ID" value="AIJ16994.2"/>
    <property type="molecule type" value="Genomic_DNA"/>
</dbReference>
<accession>A0ABN4E003</accession>
<feature type="compositionally biased region" description="Basic residues" evidence="2">
    <location>
        <begin position="27"/>
        <end position="43"/>
    </location>
</feature>
<evidence type="ECO:0000256" key="1">
    <source>
        <dbReference type="RuleBase" id="RU361186"/>
    </source>
</evidence>
<dbReference type="InterPro" id="IPR036434">
    <property type="entry name" value="Beta_cellobiohydrolase_sf"/>
</dbReference>
<feature type="region of interest" description="Disordered" evidence="2">
    <location>
        <begin position="1"/>
        <end position="49"/>
    </location>
</feature>
<evidence type="ECO:0000313" key="4">
    <source>
        <dbReference type="EMBL" id="AIJ16994.2"/>
    </source>
</evidence>
<dbReference type="EC" id="3.2.1.-" evidence="1"/>
<evidence type="ECO:0000256" key="3">
    <source>
        <dbReference type="SAM" id="Phobius"/>
    </source>
</evidence>
<feature type="region of interest" description="Disordered" evidence="2">
    <location>
        <begin position="367"/>
        <end position="390"/>
    </location>
</feature>
<dbReference type="Pfam" id="PF01341">
    <property type="entry name" value="Glyco_hydro_6"/>
    <property type="match status" value="1"/>
</dbReference>
<name>A0ABN4E003_STRLI</name>
<keyword evidence="1" id="KW-0119">Carbohydrate metabolism</keyword>
<comment type="similarity">
    <text evidence="1">Belongs to the glycosyl hydrolase family 6.</text>
</comment>
<keyword evidence="3" id="KW-0472">Membrane</keyword>
<dbReference type="PANTHER" id="PTHR34876:SF4">
    <property type="entry name" value="1,4-BETA-D-GLUCAN CELLOBIOHYDROLASE C-RELATED"/>
    <property type="match status" value="1"/>
</dbReference>
<feature type="compositionally biased region" description="Low complexity" evidence="2">
    <location>
        <begin position="93"/>
        <end position="114"/>
    </location>
</feature>
<keyword evidence="3" id="KW-0812">Transmembrane</keyword>